<dbReference type="Pfam" id="PF06866">
    <property type="entry name" value="DUF1256"/>
    <property type="match status" value="1"/>
</dbReference>
<dbReference type="GO" id="GO:0008233">
    <property type="term" value="F:peptidase activity"/>
    <property type="evidence" value="ECO:0007669"/>
    <property type="project" value="UniProtKB-KW"/>
</dbReference>
<dbReference type="RefSeq" id="WP_153737997.1">
    <property type="nucleotide sequence ID" value="NZ_WJNG01000015.1"/>
</dbReference>
<dbReference type="GO" id="GO:0006508">
    <property type="term" value="P:proteolysis"/>
    <property type="evidence" value="ECO:0007669"/>
    <property type="project" value="UniProtKB-KW"/>
</dbReference>
<keyword evidence="1" id="KW-0645">Protease</keyword>
<proteinExistence type="predicted"/>
<evidence type="ECO:0000313" key="1">
    <source>
        <dbReference type="EMBL" id="MRH44396.1"/>
    </source>
</evidence>
<gene>
    <name evidence="1" type="primary">yyaC</name>
    <name evidence="1" type="ORF">GH741_17265</name>
</gene>
<dbReference type="InterPro" id="IPR023430">
    <property type="entry name" value="Pept_HybD-like_dom_sf"/>
</dbReference>
<protein>
    <submittedName>
        <fullName evidence="1">Spore protease YyaC</fullName>
    </submittedName>
</protein>
<name>A0A6A8DIW0_9BACI</name>
<organism evidence="1 2">
    <name type="scientific">Aquibacillus halophilus</name>
    <dbReference type="NCBI Taxonomy" id="930132"/>
    <lineage>
        <taxon>Bacteria</taxon>
        <taxon>Bacillati</taxon>
        <taxon>Bacillota</taxon>
        <taxon>Bacilli</taxon>
        <taxon>Bacillales</taxon>
        <taxon>Bacillaceae</taxon>
        <taxon>Aquibacillus</taxon>
    </lineage>
</organism>
<dbReference type="Proteomes" id="UP000799092">
    <property type="component" value="Unassembled WGS sequence"/>
</dbReference>
<reference evidence="1" key="1">
    <citation type="submission" date="2019-11" db="EMBL/GenBank/DDBJ databases">
        <authorList>
            <person name="Li J."/>
        </authorList>
    </citation>
    <scope>NUCLEOTIDE SEQUENCE</scope>
    <source>
        <strain evidence="1">B6B</strain>
    </source>
</reference>
<evidence type="ECO:0000313" key="2">
    <source>
        <dbReference type="Proteomes" id="UP000799092"/>
    </source>
</evidence>
<dbReference type="InterPro" id="IPR009665">
    <property type="entry name" value="YyaC"/>
</dbReference>
<sequence length="205" mass="22524">MNLMSKNSTEVGRFNYENPLTPIQMRDTILGFLPESNLSIVIVCIGTDRSTGDSLGPLTGTLLTERKNKNFSVYGTLENPVHALNLRERLSEVHQNNINPFIIAIDACLGKTKSIGTITTTFGPLRPGAAVKKKLPDVGDVSITGVVNISGYMEQFVLQNTRLFLVMQMAKKITNSLILLDRAISKKRDKNTQSPPLSLGHSKVK</sequence>
<dbReference type="EMBL" id="WJNG01000015">
    <property type="protein sequence ID" value="MRH44396.1"/>
    <property type="molecule type" value="Genomic_DNA"/>
</dbReference>
<keyword evidence="2" id="KW-1185">Reference proteome</keyword>
<comment type="caution">
    <text evidence="1">The sequence shown here is derived from an EMBL/GenBank/DDBJ whole genome shotgun (WGS) entry which is preliminary data.</text>
</comment>
<keyword evidence="1" id="KW-0378">Hydrolase</keyword>
<dbReference type="SUPFAM" id="SSF53163">
    <property type="entry name" value="HybD-like"/>
    <property type="match status" value="1"/>
</dbReference>
<accession>A0A6A8DIW0</accession>
<dbReference type="NCBIfam" id="TIGR02841">
    <property type="entry name" value="spore_YyaC"/>
    <property type="match status" value="1"/>
</dbReference>
<dbReference type="OrthoDB" id="9815953at2"/>
<dbReference type="AlphaFoldDB" id="A0A6A8DIW0"/>